<name>A0ABU2LIQ8_9ACTN</name>
<sequence>MRRLAVFLASSDGNDPAYAELAAGVGAELARRGIGVVYGGGRRGLMGVLADSALEAGGEVIGVMPRGMVEREWAHEQVTELLLCDSMHERKAIMAQHADAFVALPGGLGTLEEIFEVWSWRQLGFHTKPVGLLDAGGFWTPLLDALRRIADSGFLPTATLDDLAVAPELPGLLDALDQRLRRAPQPARAGRPAPDGGGTA</sequence>
<comment type="similarity">
    <text evidence="1 2">Belongs to the LOG family.</text>
</comment>
<dbReference type="NCBIfam" id="TIGR00730">
    <property type="entry name" value="Rossman fold protein, TIGR00730 family"/>
    <property type="match status" value="1"/>
</dbReference>
<evidence type="ECO:0000256" key="2">
    <source>
        <dbReference type="RuleBase" id="RU363015"/>
    </source>
</evidence>
<dbReference type="SUPFAM" id="SSF102405">
    <property type="entry name" value="MCP/YpsA-like"/>
    <property type="match status" value="1"/>
</dbReference>
<dbReference type="PANTHER" id="PTHR31223">
    <property type="entry name" value="LOG FAMILY PROTEIN YJL055W"/>
    <property type="match status" value="1"/>
</dbReference>
<comment type="catalytic activity">
    <reaction evidence="2">
        <text>N(6)-(dimethylallyl)adenosine 5'-phosphate + H2O = N(6)-dimethylallyladenine + D-ribose 5-phosphate</text>
        <dbReference type="Rhea" id="RHEA:48560"/>
        <dbReference type="ChEBI" id="CHEBI:15377"/>
        <dbReference type="ChEBI" id="CHEBI:17660"/>
        <dbReference type="ChEBI" id="CHEBI:57526"/>
        <dbReference type="ChEBI" id="CHEBI:78346"/>
        <dbReference type="EC" id="3.2.2.n1"/>
    </reaction>
</comment>
<protein>
    <recommendedName>
        <fullName evidence="2">Cytokinin riboside 5'-monophosphate phosphoribohydrolase</fullName>
        <ecNumber evidence="2">3.2.2.n1</ecNumber>
    </recommendedName>
</protein>
<keyword evidence="2" id="KW-0203">Cytokinin biosynthesis</keyword>
<dbReference type="InterPro" id="IPR005269">
    <property type="entry name" value="LOG"/>
</dbReference>
<accession>A0ABU2LIQ8</accession>
<dbReference type="RefSeq" id="WP_311595485.1">
    <property type="nucleotide sequence ID" value="NZ_JAVREM010000002.1"/>
</dbReference>
<evidence type="ECO:0000313" key="3">
    <source>
        <dbReference type="EMBL" id="MDT0317475.1"/>
    </source>
</evidence>
<dbReference type="Gene3D" id="3.40.50.450">
    <property type="match status" value="1"/>
</dbReference>
<dbReference type="Pfam" id="PF03641">
    <property type="entry name" value="Lysine_decarbox"/>
    <property type="match status" value="1"/>
</dbReference>
<comment type="caution">
    <text evidence="3">The sequence shown here is derived from an EMBL/GenBank/DDBJ whole genome shotgun (WGS) entry which is preliminary data.</text>
</comment>
<evidence type="ECO:0000256" key="1">
    <source>
        <dbReference type="ARBA" id="ARBA00006763"/>
    </source>
</evidence>
<evidence type="ECO:0000313" key="4">
    <source>
        <dbReference type="Proteomes" id="UP001183420"/>
    </source>
</evidence>
<dbReference type="Proteomes" id="UP001183420">
    <property type="component" value="Unassembled WGS sequence"/>
</dbReference>
<dbReference type="EC" id="3.2.2.n1" evidence="2"/>
<organism evidence="3 4">
    <name type="scientific">Streptomyces millisiae</name>
    <dbReference type="NCBI Taxonomy" id="3075542"/>
    <lineage>
        <taxon>Bacteria</taxon>
        <taxon>Bacillati</taxon>
        <taxon>Actinomycetota</taxon>
        <taxon>Actinomycetes</taxon>
        <taxon>Kitasatosporales</taxon>
        <taxon>Streptomycetaceae</taxon>
        <taxon>Streptomyces</taxon>
    </lineage>
</organism>
<reference evidence="4" key="1">
    <citation type="submission" date="2023-07" db="EMBL/GenBank/DDBJ databases">
        <title>30 novel species of actinomycetes from the DSMZ collection.</title>
        <authorList>
            <person name="Nouioui I."/>
        </authorList>
    </citation>
    <scope>NUCLEOTIDE SEQUENCE [LARGE SCALE GENOMIC DNA]</scope>
    <source>
        <strain evidence="4">DSM 44918</strain>
    </source>
</reference>
<dbReference type="EMBL" id="JAVREM010000002">
    <property type="protein sequence ID" value="MDT0317475.1"/>
    <property type="molecule type" value="Genomic_DNA"/>
</dbReference>
<keyword evidence="4" id="KW-1185">Reference proteome</keyword>
<gene>
    <name evidence="3" type="ORF">RNC47_03865</name>
</gene>
<comment type="catalytic activity">
    <reaction evidence="2">
        <text>9-ribosyl-trans-zeatin 5'-phosphate + H2O = trans-zeatin + D-ribose 5-phosphate</text>
        <dbReference type="Rhea" id="RHEA:48564"/>
        <dbReference type="ChEBI" id="CHEBI:15377"/>
        <dbReference type="ChEBI" id="CHEBI:16522"/>
        <dbReference type="ChEBI" id="CHEBI:78346"/>
        <dbReference type="ChEBI" id="CHEBI:87947"/>
        <dbReference type="EC" id="3.2.2.n1"/>
    </reaction>
</comment>
<proteinExistence type="inferred from homology"/>
<dbReference type="PANTHER" id="PTHR31223:SF70">
    <property type="entry name" value="LOG FAMILY PROTEIN YJL055W"/>
    <property type="match status" value="1"/>
</dbReference>
<dbReference type="InterPro" id="IPR031100">
    <property type="entry name" value="LOG_fam"/>
</dbReference>
<keyword evidence="2" id="KW-0378">Hydrolase</keyword>